<keyword evidence="4" id="KW-0479">Metal-binding</keyword>
<evidence type="ECO:0000256" key="7">
    <source>
        <dbReference type="ARBA" id="ARBA00023033"/>
    </source>
</evidence>
<dbReference type="InterPro" id="IPR001128">
    <property type="entry name" value="Cyt_P450"/>
</dbReference>
<dbReference type="Pfam" id="PF00067">
    <property type="entry name" value="p450"/>
    <property type="match status" value="1"/>
</dbReference>
<accession>A0A1E1WCK4</accession>
<protein>
    <submittedName>
        <fullName evidence="8">Uncharacterized protein</fullName>
    </submittedName>
</protein>
<comment type="cofactor">
    <cofactor evidence="1">
        <name>heme</name>
        <dbReference type="ChEBI" id="CHEBI:30413"/>
    </cofactor>
</comment>
<proteinExistence type="inferred from homology"/>
<evidence type="ECO:0000256" key="1">
    <source>
        <dbReference type="ARBA" id="ARBA00001971"/>
    </source>
</evidence>
<evidence type="ECO:0000313" key="8">
    <source>
        <dbReference type="EMBL" id="JAT84591.1"/>
    </source>
</evidence>
<dbReference type="SUPFAM" id="SSF48264">
    <property type="entry name" value="Cytochrome P450"/>
    <property type="match status" value="1"/>
</dbReference>
<dbReference type="GO" id="GO:0016705">
    <property type="term" value="F:oxidoreductase activity, acting on paired donors, with incorporation or reduction of molecular oxygen"/>
    <property type="evidence" value="ECO:0007669"/>
    <property type="project" value="InterPro"/>
</dbReference>
<organism evidence="8">
    <name type="scientific">Pectinophora gossypiella</name>
    <name type="common">Cotton pink bollworm</name>
    <name type="synonym">Depressaria gossypiella</name>
    <dbReference type="NCBI Taxonomy" id="13191"/>
    <lineage>
        <taxon>Eukaryota</taxon>
        <taxon>Metazoa</taxon>
        <taxon>Ecdysozoa</taxon>
        <taxon>Arthropoda</taxon>
        <taxon>Hexapoda</taxon>
        <taxon>Insecta</taxon>
        <taxon>Pterygota</taxon>
        <taxon>Neoptera</taxon>
        <taxon>Endopterygota</taxon>
        <taxon>Lepidoptera</taxon>
        <taxon>Glossata</taxon>
        <taxon>Ditrysia</taxon>
        <taxon>Gelechioidea</taxon>
        <taxon>Gelechiidae</taxon>
        <taxon>Apatetrinae</taxon>
        <taxon>Pectinophora</taxon>
    </lineage>
</organism>
<dbReference type="Gene3D" id="1.10.630.10">
    <property type="entry name" value="Cytochrome P450"/>
    <property type="match status" value="1"/>
</dbReference>
<dbReference type="GO" id="GO:0020037">
    <property type="term" value="F:heme binding"/>
    <property type="evidence" value="ECO:0007669"/>
    <property type="project" value="InterPro"/>
</dbReference>
<name>A0A1E1WCK4_PECGO</name>
<evidence type="ECO:0000256" key="2">
    <source>
        <dbReference type="ARBA" id="ARBA00010617"/>
    </source>
</evidence>
<dbReference type="PANTHER" id="PTHR24291:SF201">
    <property type="entry name" value="CYTOCHROME P450, FAMILY 4, SUBFAMILY B, POLYPEPTIDE 7"/>
    <property type="match status" value="1"/>
</dbReference>
<keyword evidence="7" id="KW-0503">Monooxygenase</keyword>
<sequence>ALHKYIAMTTLEAICQTALGASDDMTEDLVSLEYHKAFRRGQELIVDRLMTLPYHLDFIYHLTSAHKELMTYKDLMHGLSEKMIQKRRRERQELKINGTFNSSETTTTKFRPFLDVLLDIQDADPTVSD</sequence>
<dbReference type="AlphaFoldDB" id="A0A1E1WCK4"/>
<keyword evidence="3" id="KW-0349">Heme</keyword>
<comment type="similarity">
    <text evidence="2">Belongs to the cytochrome P450 family.</text>
</comment>
<dbReference type="EMBL" id="GDQN01006463">
    <property type="protein sequence ID" value="JAT84591.1"/>
    <property type="molecule type" value="Transcribed_RNA"/>
</dbReference>
<dbReference type="GO" id="GO:0004497">
    <property type="term" value="F:monooxygenase activity"/>
    <property type="evidence" value="ECO:0007669"/>
    <property type="project" value="UniProtKB-KW"/>
</dbReference>
<evidence type="ECO:0000256" key="4">
    <source>
        <dbReference type="ARBA" id="ARBA00022723"/>
    </source>
</evidence>
<feature type="non-terminal residue" evidence="8">
    <location>
        <position position="1"/>
    </location>
</feature>
<keyword evidence="6" id="KW-0408">Iron</keyword>
<keyword evidence="5" id="KW-0560">Oxidoreductase</keyword>
<feature type="non-terminal residue" evidence="8">
    <location>
        <position position="129"/>
    </location>
</feature>
<dbReference type="InterPro" id="IPR050196">
    <property type="entry name" value="Cytochrome_P450_Monoox"/>
</dbReference>
<evidence type="ECO:0000256" key="3">
    <source>
        <dbReference type="ARBA" id="ARBA00022617"/>
    </source>
</evidence>
<reference evidence="8" key="1">
    <citation type="submission" date="2015-09" db="EMBL/GenBank/DDBJ databases">
        <title>De novo assembly of Pectinophora gossypiella (Pink Bollworm) gut transcriptome.</title>
        <authorList>
            <person name="Tassone E.E."/>
        </authorList>
    </citation>
    <scope>NUCLEOTIDE SEQUENCE</scope>
</reference>
<dbReference type="OrthoDB" id="1055148at2759"/>
<dbReference type="GO" id="GO:0005506">
    <property type="term" value="F:iron ion binding"/>
    <property type="evidence" value="ECO:0007669"/>
    <property type="project" value="InterPro"/>
</dbReference>
<gene>
    <name evidence="8" type="ORF">g.2726</name>
</gene>
<evidence type="ECO:0000256" key="6">
    <source>
        <dbReference type="ARBA" id="ARBA00023004"/>
    </source>
</evidence>
<dbReference type="InterPro" id="IPR036396">
    <property type="entry name" value="Cyt_P450_sf"/>
</dbReference>
<evidence type="ECO:0000256" key="5">
    <source>
        <dbReference type="ARBA" id="ARBA00023002"/>
    </source>
</evidence>
<dbReference type="PANTHER" id="PTHR24291">
    <property type="entry name" value="CYTOCHROME P450 FAMILY 4"/>
    <property type="match status" value="1"/>
</dbReference>